<proteinExistence type="predicted"/>
<keyword evidence="3" id="KW-1185">Reference proteome</keyword>
<feature type="region of interest" description="Disordered" evidence="1">
    <location>
        <begin position="142"/>
        <end position="234"/>
    </location>
</feature>
<accession>A0A7R8HAZ8</accession>
<evidence type="ECO:0000313" key="3">
    <source>
        <dbReference type="Proteomes" id="UP000675881"/>
    </source>
</evidence>
<gene>
    <name evidence="2" type="ORF">LSAA_12259</name>
</gene>
<feature type="region of interest" description="Disordered" evidence="1">
    <location>
        <begin position="1"/>
        <end position="20"/>
    </location>
</feature>
<reference evidence="2" key="1">
    <citation type="submission" date="2021-02" db="EMBL/GenBank/DDBJ databases">
        <authorList>
            <person name="Bekaert M."/>
        </authorList>
    </citation>
    <scope>NUCLEOTIDE SEQUENCE</scope>
    <source>
        <strain evidence="2">IoA-00</strain>
    </source>
</reference>
<dbReference type="AlphaFoldDB" id="A0A7R8HAZ8"/>
<feature type="compositionally biased region" description="Polar residues" evidence="1">
    <location>
        <begin position="1"/>
        <end position="16"/>
    </location>
</feature>
<dbReference type="Proteomes" id="UP000675881">
    <property type="component" value="Chromosome 6"/>
</dbReference>
<organism evidence="2 3">
    <name type="scientific">Lepeophtheirus salmonis</name>
    <name type="common">Salmon louse</name>
    <name type="synonym">Caligus salmonis</name>
    <dbReference type="NCBI Taxonomy" id="72036"/>
    <lineage>
        <taxon>Eukaryota</taxon>
        <taxon>Metazoa</taxon>
        <taxon>Ecdysozoa</taxon>
        <taxon>Arthropoda</taxon>
        <taxon>Crustacea</taxon>
        <taxon>Multicrustacea</taxon>
        <taxon>Hexanauplia</taxon>
        <taxon>Copepoda</taxon>
        <taxon>Siphonostomatoida</taxon>
        <taxon>Caligidae</taxon>
        <taxon>Lepeophtheirus</taxon>
    </lineage>
</organism>
<sequence length="234" mass="25298">MAATFFSSQTDVNTSKPSRDAAETNLNFPICGLRSSWQLIAGWDSFTSSLDPEQKTVTSSAYKRHFRGIPNHILFILESKFILSHRPFIAIMKREGEISQAPQRIESIKGSRNSNYCFGVSNERKTTLLTNNDPLKPISKEKVDETRSGNDVSMNGSTSSVIGGGGAGGVEVARTNSRDGKVATVAKPGGYRAVGKGEGVDPNGKVLEDDGSIESNKKSNMSSVYVSEEIKELS</sequence>
<evidence type="ECO:0000256" key="1">
    <source>
        <dbReference type="SAM" id="MobiDB-lite"/>
    </source>
</evidence>
<evidence type="ECO:0000313" key="2">
    <source>
        <dbReference type="EMBL" id="CAF2978539.1"/>
    </source>
</evidence>
<dbReference type="EMBL" id="HG994585">
    <property type="protein sequence ID" value="CAF2978539.1"/>
    <property type="molecule type" value="Genomic_DNA"/>
</dbReference>
<protein>
    <submittedName>
        <fullName evidence="2">(salmon louse) hypothetical protein</fullName>
    </submittedName>
</protein>
<name>A0A7R8HAZ8_LEPSM</name>